<dbReference type="Proteomes" id="UP000619293">
    <property type="component" value="Unassembled WGS sequence"/>
</dbReference>
<dbReference type="Pfam" id="PF00583">
    <property type="entry name" value="Acetyltransf_1"/>
    <property type="match status" value="1"/>
</dbReference>
<dbReference type="RefSeq" id="WP_191843071.1">
    <property type="nucleotide sequence ID" value="NZ_BAAALB010000031.1"/>
</dbReference>
<comment type="caution">
    <text evidence="2">The sequence shown here is derived from an EMBL/GenBank/DDBJ whole genome shotgun (WGS) entry which is preliminary data.</text>
</comment>
<evidence type="ECO:0000259" key="1">
    <source>
        <dbReference type="PROSITE" id="PS51186"/>
    </source>
</evidence>
<evidence type="ECO:0000313" key="3">
    <source>
        <dbReference type="Proteomes" id="UP000619293"/>
    </source>
</evidence>
<dbReference type="AlphaFoldDB" id="A0A8J3K754"/>
<dbReference type="GO" id="GO:0016747">
    <property type="term" value="F:acyltransferase activity, transferring groups other than amino-acyl groups"/>
    <property type="evidence" value="ECO:0007669"/>
    <property type="project" value="InterPro"/>
</dbReference>
<accession>A0A8J3K754</accession>
<dbReference type="CDD" id="cd04301">
    <property type="entry name" value="NAT_SF"/>
    <property type="match status" value="1"/>
</dbReference>
<feature type="domain" description="N-acetyltransferase" evidence="1">
    <location>
        <begin position="114"/>
        <end position="270"/>
    </location>
</feature>
<gene>
    <name evidence="2" type="ORF">Cch02nite_41530</name>
</gene>
<evidence type="ECO:0000313" key="2">
    <source>
        <dbReference type="EMBL" id="GIF90709.1"/>
    </source>
</evidence>
<dbReference type="InterPro" id="IPR016181">
    <property type="entry name" value="Acyl_CoA_acyltransferase"/>
</dbReference>
<dbReference type="InterPro" id="IPR000182">
    <property type="entry name" value="GNAT_dom"/>
</dbReference>
<protein>
    <recommendedName>
        <fullName evidence="1">N-acetyltransferase domain-containing protein</fullName>
    </recommendedName>
</protein>
<reference evidence="2 3" key="1">
    <citation type="submission" date="2021-01" db="EMBL/GenBank/DDBJ databases">
        <title>Whole genome shotgun sequence of Catellatospora chokoriensis NBRC 107358.</title>
        <authorList>
            <person name="Komaki H."/>
            <person name="Tamura T."/>
        </authorList>
    </citation>
    <scope>NUCLEOTIDE SEQUENCE [LARGE SCALE GENOMIC DNA]</scope>
    <source>
        <strain evidence="2 3">NBRC 107358</strain>
    </source>
</reference>
<dbReference type="SUPFAM" id="SSF55729">
    <property type="entry name" value="Acyl-CoA N-acyltransferases (Nat)"/>
    <property type="match status" value="1"/>
</dbReference>
<name>A0A8J3K754_9ACTN</name>
<dbReference type="Gene3D" id="3.40.630.30">
    <property type="match status" value="1"/>
</dbReference>
<proteinExistence type="predicted"/>
<organism evidence="2 3">
    <name type="scientific">Catellatospora chokoriensis</name>
    <dbReference type="NCBI Taxonomy" id="310353"/>
    <lineage>
        <taxon>Bacteria</taxon>
        <taxon>Bacillati</taxon>
        <taxon>Actinomycetota</taxon>
        <taxon>Actinomycetes</taxon>
        <taxon>Micromonosporales</taxon>
        <taxon>Micromonosporaceae</taxon>
        <taxon>Catellatospora</taxon>
    </lineage>
</organism>
<dbReference type="EMBL" id="BONG01000025">
    <property type="protein sequence ID" value="GIF90709.1"/>
    <property type="molecule type" value="Genomic_DNA"/>
</dbReference>
<dbReference type="PROSITE" id="PS51186">
    <property type="entry name" value="GNAT"/>
    <property type="match status" value="1"/>
</dbReference>
<keyword evidence="3" id="KW-1185">Reference proteome</keyword>
<sequence>MTDDLLNRLERFYDAVPRDRAAVERHGGLELFLRQSTPYPFYARPVLGGPAPTAADLAAVRARQRELGVPEAFEWVDETTPGLLPLAEAAGLSVLRAPLLVLDPARLAAATGSARIVDADAPDAAADLAAISAVAHVGFGSPGTAAGDAGPAERDAALSAPDAEQLARQLADIRSGVRANALAELPGQGPAASGLYQRAGDVAEIVGVATLPSARRRGLGGAVTALLARHALDQGVRTVFLSAASEDVARVYQRQGFVRVATACIADPPA</sequence>